<dbReference type="GO" id="GO:0000145">
    <property type="term" value="C:exocyst"/>
    <property type="evidence" value="ECO:0007669"/>
    <property type="project" value="InterPro"/>
</dbReference>
<accession>A0A067H9U1</accession>
<dbReference type="Pfam" id="PF15277">
    <property type="entry name" value="Sec3-PIP2_bind"/>
    <property type="match status" value="1"/>
</dbReference>
<dbReference type="SMART" id="SM01313">
    <property type="entry name" value="Sec3-PIP2_bind"/>
    <property type="match status" value="1"/>
</dbReference>
<evidence type="ECO:0000313" key="2">
    <source>
        <dbReference type="EMBL" id="KDO84396.1"/>
    </source>
</evidence>
<dbReference type="EMBL" id="KK784874">
    <property type="protein sequence ID" value="KDO84397.1"/>
    <property type="molecule type" value="Genomic_DNA"/>
</dbReference>
<dbReference type="Proteomes" id="UP000027120">
    <property type="component" value="Unassembled WGS sequence"/>
</dbReference>
<keyword evidence="3" id="KW-1185">Reference proteome</keyword>
<dbReference type="InterPro" id="IPR028258">
    <property type="entry name" value="Sec3-PIP2_bind"/>
</dbReference>
<protein>
    <recommendedName>
        <fullName evidence="1">Exocyst complex component Sec3 PIP2-binding N-terminal domain-containing protein</fullName>
    </recommendedName>
</protein>
<feature type="non-terminal residue" evidence="2">
    <location>
        <position position="289"/>
    </location>
</feature>
<evidence type="ECO:0000259" key="1">
    <source>
        <dbReference type="SMART" id="SM01313"/>
    </source>
</evidence>
<dbReference type="PANTHER" id="PTHR16092">
    <property type="entry name" value="SEC3/SYNTAXIN-RELATED"/>
    <property type="match status" value="1"/>
</dbReference>
<sequence length="289" mass="32055">MAKSSADDEELRRACEAAIEGTKQKIVMSIRVAKGRGMWGKSGKLGRNMAKPRVLALSTKAKGQRTKAFLRVLKYSTGGVLEPAKLYKLKHLSKVEVITNDPSGCTFTLGFDNLRGKSVAPPQWTMRNIDDRNRLLLCILNICKDVLGRLPKVVGIDVVEMALWAKENNPTVTTQRNQQDGPVAATVTESDLKVTVERELVSQAEEEDMEALLGTYVMGIGEAEAFSERLKRELLALEAANVHAILESEPMVDEVLQGLEAATNCVDDMDEWLSIFNVKLRHMREDIES</sequence>
<dbReference type="Pfam" id="PF09763">
    <property type="entry name" value="Sec3_CC"/>
    <property type="match status" value="1"/>
</dbReference>
<proteinExistence type="predicted"/>
<dbReference type="STRING" id="2711.A0A067H9U1"/>
<dbReference type="PANTHER" id="PTHR16092:SF14">
    <property type="entry name" value="EXOCYST COMPLEX COMPONENT 1 ISOFORM X1"/>
    <property type="match status" value="1"/>
</dbReference>
<reference evidence="2 3" key="1">
    <citation type="submission" date="2014-04" db="EMBL/GenBank/DDBJ databases">
        <authorList>
            <consortium name="International Citrus Genome Consortium"/>
            <person name="Gmitter F."/>
            <person name="Chen C."/>
            <person name="Farmerie W."/>
            <person name="Harkins T."/>
            <person name="Desany B."/>
            <person name="Mohiuddin M."/>
            <person name="Kodira C."/>
            <person name="Borodovsky M."/>
            <person name="Lomsadze A."/>
            <person name="Burns P."/>
            <person name="Jenkins J."/>
            <person name="Prochnik S."/>
            <person name="Shu S."/>
            <person name="Chapman J."/>
            <person name="Pitluck S."/>
            <person name="Schmutz J."/>
            <person name="Rokhsar D."/>
        </authorList>
    </citation>
    <scope>NUCLEOTIDE SEQUENCE</scope>
</reference>
<dbReference type="AlphaFoldDB" id="A0A067H9U1"/>
<organism evidence="2 3">
    <name type="scientific">Citrus sinensis</name>
    <name type="common">Sweet orange</name>
    <name type="synonym">Citrus aurantium var. sinensis</name>
    <dbReference type="NCBI Taxonomy" id="2711"/>
    <lineage>
        <taxon>Eukaryota</taxon>
        <taxon>Viridiplantae</taxon>
        <taxon>Streptophyta</taxon>
        <taxon>Embryophyta</taxon>
        <taxon>Tracheophyta</taxon>
        <taxon>Spermatophyta</taxon>
        <taxon>Magnoliopsida</taxon>
        <taxon>eudicotyledons</taxon>
        <taxon>Gunneridae</taxon>
        <taxon>Pentapetalae</taxon>
        <taxon>rosids</taxon>
        <taxon>malvids</taxon>
        <taxon>Sapindales</taxon>
        <taxon>Rutaceae</taxon>
        <taxon>Aurantioideae</taxon>
        <taxon>Citrus</taxon>
    </lineage>
</organism>
<gene>
    <name evidence="2" type="ORF">CISIN_1g0027771mg</name>
</gene>
<feature type="domain" description="Exocyst complex component Sec3 PIP2-binding N-terminal" evidence="1">
    <location>
        <begin position="48"/>
        <end position="146"/>
    </location>
</feature>
<dbReference type="InterPro" id="IPR019160">
    <property type="entry name" value="Sec3_CC"/>
</dbReference>
<evidence type="ECO:0000313" key="3">
    <source>
        <dbReference type="Proteomes" id="UP000027120"/>
    </source>
</evidence>
<dbReference type="GO" id="GO:0006887">
    <property type="term" value="P:exocytosis"/>
    <property type="evidence" value="ECO:0007669"/>
    <property type="project" value="InterPro"/>
</dbReference>
<dbReference type="EMBL" id="KK784874">
    <property type="protein sequence ID" value="KDO84396.1"/>
    <property type="molecule type" value="Genomic_DNA"/>
</dbReference>
<name>A0A067H9U1_CITSI</name>